<comment type="cofactor">
    <cofactor evidence="17">
        <name>heme b</name>
        <dbReference type="ChEBI" id="CHEBI:60344"/>
    </cofactor>
    <text evidence="17">Binds 1 heme b (iron(II)-protoporphyrin IX) group per subunit.</text>
</comment>
<reference evidence="24 25" key="1">
    <citation type="submission" date="2021-07" db="EMBL/GenBank/DDBJ databases">
        <title>The Aristolochia fimbriata genome: insights into angiosperm evolution, floral development and chemical biosynthesis.</title>
        <authorList>
            <person name="Jiao Y."/>
        </authorList>
    </citation>
    <scope>NUCLEOTIDE SEQUENCE [LARGE SCALE GENOMIC DNA]</scope>
    <source>
        <strain evidence="24">IBCAS-2021</strain>
        <tissue evidence="24">Leaf</tissue>
    </source>
</reference>
<dbReference type="Gene3D" id="1.10.420.10">
    <property type="entry name" value="Peroxidase, domain 2"/>
    <property type="match status" value="1"/>
</dbReference>
<dbReference type="PROSITE" id="PS00436">
    <property type="entry name" value="PEROXIDASE_2"/>
    <property type="match status" value="1"/>
</dbReference>
<keyword evidence="25" id="KW-1185">Reference proteome</keyword>
<feature type="compositionally biased region" description="Acidic residues" evidence="20">
    <location>
        <begin position="414"/>
        <end position="445"/>
    </location>
</feature>
<feature type="compositionally biased region" description="Polar residues" evidence="20">
    <location>
        <begin position="1059"/>
        <end position="1070"/>
    </location>
</feature>
<feature type="binding site" evidence="17">
    <location>
        <position position="88"/>
    </location>
    <ligand>
        <name>Ca(2+)</name>
        <dbReference type="ChEBI" id="CHEBI:29108"/>
        <label>1</label>
    </ligand>
</feature>
<proteinExistence type="inferred from homology"/>
<feature type="chain" id="PRO_5043787231" description="Peroxidase" evidence="21">
    <location>
        <begin position="26"/>
        <end position="1476"/>
    </location>
</feature>
<evidence type="ECO:0000256" key="5">
    <source>
        <dbReference type="ARBA" id="ARBA00022679"/>
    </source>
</evidence>
<evidence type="ECO:0000256" key="2">
    <source>
        <dbReference type="ARBA" id="ARBA00006873"/>
    </source>
</evidence>
<dbReference type="Pfam" id="PF23043">
    <property type="entry name" value="SH3-B_UBE2O"/>
    <property type="match status" value="1"/>
</dbReference>
<dbReference type="CDD" id="cd00693">
    <property type="entry name" value="secretory_peroxidase"/>
    <property type="match status" value="1"/>
</dbReference>
<evidence type="ECO:0000256" key="8">
    <source>
        <dbReference type="ARBA" id="ARBA00022786"/>
    </source>
</evidence>
<comment type="similarity">
    <text evidence="2">Belongs to the peroxidase family. Ascorbate peroxidase subfamily.</text>
</comment>
<feature type="region of interest" description="Disordered" evidence="20">
    <location>
        <begin position="1120"/>
        <end position="1146"/>
    </location>
</feature>
<evidence type="ECO:0000256" key="1">
    <source>
        <dbReference type="ARBA" id="ARBA00000189"/>
    </source>
</evidence>
<dbReference type="Pfam" id="PF23046">
    <property type="entry name" value="tSH3-B_UBE2O"/>
    <property type="match status" value="1"/>
</dbReference>
<dbReference type="GO" id="GO:0006979">
    <property type="term" value="P:response to oxidative stress"/>
    <property type="evidence" value="ECO:0007669"/>
    <property type="project" value="InterPro"/>
</dbReference>
<dbReference type="SUPFAM" id="SSF48113">
    <property type="entry name" value="Heme-dependent peroxidases"/>
    <property type="match status" value="1"/>
</dbReference>
<sequence>MDAPKWSHVMVIFFFVQALIRVTDALSSNYYDSTCPKLEETVRNTVKQAMGSDKTVAAALLRMHFHDCFIRGCDGSVLLGSVGTNTAEKDGPPNVSLHAFYVIDNAKEAIEAICPGVVSCADILALAARDAVALSGGPDWEVPKGRKDGRVSRASDTRQLPAPTFNFSQLIQSFSQRGLSGEDLVALSGGHTLGFSHCSSFQNRIHNFDSTHDVDPTLNPSFAASLKNVCPAHNKAKNAGSTMDPSSASFDNTYFKLLLQGKSLFSSDQALLTTSKTKSLVSKFATSQQAFHDAFANSMVKMSSLTGGQEVRRKRGFELLSPAEIRIFCSIMGNEHLVPEVMSKSIESAEVNDMTSTECTRKDPGEVFSIGIRTQKESAEVLPHEPFVYREDIVKCKSEGLLGIVQEVAGDADSGSDVDDDCADDDEDDEDDDEDMSADNDEGDGDHESANPDCDVNGVNGGDEIEHDSLKDGQVRVIWLDNSETTNSLSEITVVDRGFLHGDIVSSVTDPTGQLGVVTDVHISVDLQSADGSIIKDVSSKVLQRVREFTMGDYVVLGHWLGRVDEVVDNVTVLFDDGSCCKVLKTNPTQVKPVSKNTIEDANFPYHPGQRVRATSLSVFKNSRWLSGAWKANRMEGTVTKVQAGSVFVYWIASANPGFGSEPTGVPREEQKPKDLTLISCFTHATWQLGDWCLLPPNYYEASLKSVVLGCSQLSLNEGVKDNCSDITDLTDHNQQVILAQHSLGQTDSEEVIVDTNLNGNVRTLENKSGLDSGSCSHLTSAANEPVHESGTFLHKKLCKVVIRKDKKRRKKSENFQRAFQIVNTKTKVDVVWQDGSRELGRDSTTLIPNESPGDQEFFSGQYVVEKTSDESEDGEIKRVGVVRTVNAKDRTAQVRWLKPVARPEDPREFDNEELVSVYELEGHPDYDYCYGDLVVRLSPGYSTSGEPQSEYLLWNQERKELSDADTSGIGINKEQSENSKEVPSTDYTPLLSWVGNITGLEDGDIGVTWADGMVSKVGPQAIYVVGRDDDDGNGFNDNDAASWETFDGSEDELDNNQEKVNSQATGDNQNEMEKCTTIHPEENNAARSGPLSIPLAALGFVTRLASGLFLRGRSGPLSAPLLDSDAKHSNESEYSGSERDANDELSLEDSNALDNQAAVSIHETREESSALLGPTDSEEKAIDGISHLVCYDDDSCSFKHFDIAKEPKDHYYQSGSVQNISGKKWLRKIQQDWSILEKNLPNEIYVRVYEDRMDLFRAVIVGAYGTPYQDGLFFFDFQLPAEYPQVPPSAYYHSSGLRINPNLYEDGKVCLSLLNTWNGKGNEVWDPSSSSILQVLVSLQGLVLNSKPYFNEAGYDKQVGTAEGEKNSLSYNENTFLLNCKTMLYTLRRPPKDFEDCVRQHFQRRGPFILKACDEYMKGSLVGSLTADVCRSERSGEDSNSVGFKLMLGKMVSRLISALSEIGVDCKQYEHLRQS</sequence>
<keyword evidence="12 17" id="KW-0408">Iron</keyword>
<evidence type="ECO:0000256" key="14">
    <source>
        <dbReference type="ARBA" id="ARBA00023180"/>
    </source>
</evidence>
<comment type="catalytic activity">
    <reaction evidence="1">
        <text>2 a phenolic donor + H2O2 = 2 a phenolic radical donor + 2 H2O</text>
        <dbReference type="Rhea" id="RHEA:56136"/>
        <dbReference type="ChEBI" id="CHEBI:15377"/>
        <dbReference type="ChEBI" id="CHEBI:16240"/>
        <dbReference type="ChEBI" id="CHEBI:139520"/>
        <dbReference type="ChEBI" id="CHEBI:139521"/>
        <dbReference type="EC" id="1.11.1.7"/>
    </reaction>
</comment>
<dbReference type="PROSITE" id="PS50873">
    <property type="entry name" value="PEROXIDASE_4"/>
    <property type="match status" value="1"/>
</dbReference>
<keyword evidence="13 19" id="KW-1015">Disulfide bond</keyword>
<keyword evidence="21" id="KW-0732">Signal</keyword>
<dbReference type="InterPro" id="IPR000823">
    <property type="entry name" value="Peroxidase_pln"/>
</dbReference>
<keyword evidence="8" id="KW-0833">Ubl conjugation pathway</keyword>
<name>A0AAV7E1P8_ARIFI</name>
<feature type="binding site" evidence="17">
    <location>
        <position position="244"/>
    </location>
    <ligand>
        <name>Ca(2+)</name>
        <dbReference type="ChEBI" id="CHEBI:29108"/>
        <label>2</label>
    </ligand>
</feature>
<dbReference type="EMBL" id="JAINDJ010000007">
    <property type="protein sequence ID" value="KAG9442805.1"/>
    <property type="molecule type" value="Genomic_DNA"/>
</dbReference>
<dbReference type="PRINTS" id="PR00461">
    <property type="entry name" value="PLPEROXIDASE"/>
</dbReference>
<keyword evidence="3" id="KW-0575">Peroxidase</keyword>
<dbReference type="InterPro" id="IPR016135">
    <property type="entry name" value="UBQ-conjugating_enzyme/RWD"/>
</dbReference>
<evidence type="ECO:0000256" key="12">
    <source>
        <dbReference type="ARBA" id="ARBA00023004"/>
    </source>
</evidence>
<evidence type="ECO:0000256" key="17">
    <source>
        <dbReference type="PIRSR" id="PIRSR600823-3"/>
    </source>
</evidence>
<dbReference type="PRINTS" id="PR00458">
    <property type="entry name" value="PEROXIDASE"/>
</dbReference>
<dbReference type="PROSITE" id="PS50127">
    <property type="entry name" value="UBC_2"/>
    <property type="match status" value="1"/>
</dbReference>
<feature type="site" description="Transition state stabilizer" evidence="18">
    <location>
        <position position="62"/>
    </location>
</feature>
<feature type="binding site" evidence="17">
    <location>
        <position position="74"/>
    </location>
    <ligand>
        <name>Ca(2+)</name>
        <dbReference type="ChEBI" id="CHEBI:29108"/>
        <label>1</label>
    </ligand>
</feature>
<dbReference type="PANTHER" id="PTHR46116:SF21">
    <property type="entry name" value="UBIQUITIN-CONJUGATING ENZYME E2 23-RELATED"/>
    <property type="match status" value="1"/>
</dbReference>
<feature type="binding site" evidence="17">
    <location>
        <position position="72"/>
    </location>
    <ligand>
        <name>Ca(2+)</name>
        <dbReference type="ChEBI" id="CHEBI:29108"/>
        <label>1</label>
    </ligand>
</feature>
<evidence type="ECO:0000256" key="20">
    <source>
        <dbReference type="SAM" id="MobiDB-lite"/>
    </source>
</evidence>
<dbReference type="GO" id="GO:0005524">
    <property type="term" value="F:ATP binding"/>
    <property type="evidence" value="ECO:0007669"/>
    <property type="project" value="UniProtKB-KW"/>
</dbReference>
<evidence type="ECO:0000256" key="19">
    <source>
        <dbReference type="PIRSR" id="PIRSR600823-5"/>
    </source>
</evidence>
<evidence type="ECO:0000256" key="7">
    <source>
        <dbReference type="ARBA" id="ARBA00022741"/>
    </source>
</evidence>
<dbReference type="InterPro" id="IPR057735">
    <property type="entry name" value="UBE2O-like_tSH3-B"/>
</dbReference>
<feature type="binding site" evidence="16">
    <location>
        <position position="161"/>
    </location>
    <ligand>
        <name>substrate</name>
    </ligand>
</feature>
<dbReference type="FunFam" id="1.10.420.10:FF:000006">
    <property type="entry name" value="Peroxidase"/>
    <property type="match status" value="1"/>
</dbReference>
<evidence type="ECO:0000256" key="4">
    <source>
        <dbReference type="ARBA" id="ARBA00022617"/>
    </source>
</evidence>
<feature type="region of interest" description="Disordered" evidence="20">
    <location>
        <begin position="1046"/>
        <end position="1071"/>
    </location>
</feature>
<dbReference type="SUPFAM" id="SSF54495">
    <property type="entry name" value="UBC-like"/>
    <property type="match status" value="1"/>
</dbReference>
<feature type="domain" description="Plant heme peroxidase family profile" evidence="23">
    <location>
        <begin position="25"/>
        <end position="333"/>
    </location>
</feature>
<evidence type="ECO:0000256" key="21">
    <source>
        <dbReference type="SAM" id="SignalP"/>
    </source>
</evidence>
<feature type="compositionally biased region" description="Basic and acidic residues" evidence="20">
    <location>
        <begin position="1125"/>
        <end position="1143"/>
    </location>
</feature>
<dbReference type="FunFam" id="3.10.110.10:FF:000028">
    <property type="entry name" value="Probable ubiquitin-conjugating enzyme E2 23"/>
    <property type="match status" value="1"/>
</dbReference>
<dbReference type="InterPro" id="IPR057734">
    <property type="entry name" value="UBE2O-like_SH3-C"/>
</dbReference>
<dbReference type="FunFam" id="1.10.520.10:FF:000001">
    <property type="entry name" value="Peroxidase"/>
    <property type="match status" value="1"/>
</dbReference>
<feature type="disulfide bond" evidence="19">
    <location>
        <begin position="68"/>
        <end position="73"/>
    </location>
</feature>
<dbReference type="GO" id="GO:0061631">
    <property type="term" value="F:ubiquitin conjugating enzyme activity"/>
    <property type="evidence" value="ECO:0007669"/>
    <property type="project" value="TreeGrafter"/>
</dbReference>
<dbReference type="InterPro" id="IPR002016">
    <property type="entry name" value="Haem_peroxidase"/>
</dbReference>
<feature type="signal peptide" evidence="21">
    <location>
        <begin position="1"/>
        <end position="25"/>
    </location>
</feature>
<dbReference type="GO" id="GO:0042744">
    <property type="term" value="P:hydrogen peroxide catabolic process"/>
    <property type="evidence" value="ECO:0007669"/>
    <property type="project" value="InterPro"/>
</dbReference>
<keyword evidence="10" id="KW-0067">ATP-binding</keyword>
<gene>
    <name evidence="24" type="ORF">H6P81_018659</name>
</gene>
<feature type="active site" description="Proton acceptor" evidence="15">
    <location>
        <position position="66"/>
    </location>
</feature>
<feature type="binding site" evidence="17">
    <location>
        <position position="192"/>
    </location>
    <ligand>
        <name>Ca(2+)</name>
        <dbReference type="ChEBI" id="CHEBI:29108"/>
        <label>2</label>
    </ligand>
</feature>
<feature type="binding site" evidence="17">
    <location>
        <position position="251"/>
    </location>
    <ligand>
        <name>Ca(2+)</name>
        <dbReference type="ChEBI" id="CHEBI:29108"/>
        <label>2</label>
    </ligand>
</feature>
<dbReference type="Pfam" id="PF23044">
    <property type="entry name" value="SH3-C_UBE2O"/>
    <property type="match status" value="1"/>
</dbReference>
<dbReference type="Gene3D" id="3.10.110.10">
    <property type="entry name" value="Ubiquitin Conjugating Enzyme"/>
    <property type="match status" value="1"/>
</dbReference>
<evidence type="ECO:0000256" key="18">
    <source>
        <dbReference type="PIRSR" id="PIRSR600823-4"/>
    </source>
</evidence>
<dbReference type="InterPro" id="IPR000608">
    <property type="entry name" value="UBC"/>
</dbReference>
<evidence type="ECO:0000256" key="9">
    <source>
        <dbReference type="ARBA" id="ARBA00022837"/>
    </source>
</evidence>
<keyword evidence="7" id="KW-0547">Nucleotide-binding</keyword>
<accession>A0AAV7E1P8</accession>
<dbReference type="InterPro" id="IPR019794">
    <property type="entry name" value="Peroxidases_AS"/>
</dbReference>
<dbReference type="SMART" id="SM00212">
    <property type="entry name" value="UBCc"/>
    <property type="match status" value="1"/>
</dbReference>
<dbReference type="InterPro" id="IPR033905">
    <property type="entry name" value="Secretory_peroxidase"/>
</dbReference>
<dbReference type="PANTHER" id="PTHR46116">
    <property type="entry name" value="(E3-INDEPENDENT) E2 UBIQUITIN-CONJUGATING ENZYME"/>
    <property type="match status" value="1"/>
</dbReference>
<feature type="disulfide bond" evidence="19">
    <location>
        <begin position="35"/>
        <end position="114"/>
    </location>
</feature>
<evidence type="ECO:0000256" key="3">
    <source>
        <dbReference type="ARBA" id="ARBA00022559"/>
    </source>
</evidence>
<dbReference type="Pfam" id="PF00141">
    <property type="entry name" value="peroxidase"/>
    <property type="match status" value="1"/>
</dbReference>
<evidence type="ECO:0000256" key="6">
    <source>
        <dbReference type="ARBA" id="ARBA00022723"/>
    </source>
</evidence>
<dbReference type="InterPro" id="IPR010255">
    <property type="entry name" value="Haem_peroxidase_sf"/>
</dbReference>
<keyword evidence="9 17" id="KW-0106">Calcium</keyword>
<keyword evidence="6 17" id="KW-0479">Metal-binding</keyword>
<evidence type="ECO:0000256" key="10">
    <source>
        <dbReference type="ARBA" id="ARBA00022840"/>
    </source>
</evidence>
<feature type="binding site" evidence="17">
    <location>
        <position position="76"/>
    </location>
    <ligand>
        <name>Ca(2+)</name>
        <dbReference type="ChEBI" id="CHEBI:29108"/>
        <label>1</label>
    </ligand>
</feature>
<evidence type="ECO:0000256" key="13">
    <source>
        <dbReference type="ARBA" id="ARBA00023157"/>
    </source>
</evidence>
<evidence type="ECO:0008006" key="26">
    <source>
        <dbReference type="Google" id="ProtNLM"/>
    </source>
</evidence>
<keyword evidence="11" id="KW-0560">Oxidoreductase</keyword>
<comment type="cofactor">
    <cofactor evidence="17">
        <name>Ca(2+)</name>
        <dbReference type="ChEBI" id="CHEBI:29108"/>
    </cofactor>
    <text evidence="17">Binds 2 calcium ions per subunit.</text>
</comment>
<keyword evidence="4" id="KW-0349">Heme</keyword>
<evidence type="ECO:0000259" key="23">
    <source>
        <dbReference type="PROSITE" id="PS50873"/>
    </source>
</evidence>
<dbReference type="Gene3D" id="1.10.520.10">
    <property type="match status" value="1"/>
</dbReference>
<organism evidence="24 25">
    <name type="scientific">Aristolochia fimbriata</name>
    <name type="common">White veined hardy Dutchman's pipe vine</name>
    <dbReference type="NCBI Taxonomy" id="158543"/>
    <lineage>
        <taxon>Eukaryota</taxon>
        <taxon>Viridiplantae</taxon>
        <taxon>Streptophyta</taxon>
        <taxon>Embryophyta</taxon>
        <taxon>Tracheophyta</taxon>
        <taxon>Spermatophyta</taxon>
        <taxon>Magnoliopsida</taxon>
        <taxon>Magnoliidae</taxon>
        <taxon>Piperales</taxon>
        <taxon>Aristolochiaceae</taxon>
        <taxon>Aristolochia</taxon>
    </lineage>
</organism>
<feature type="domain" description="UBC core" evidence="22">
    <location>
        <begin position="1225"/>
        <end position="1385"/>
    </location>
</feature>
<evidence type="ECO:0000256" key="15">
    <source>
        <dbReference type="PIRSR" id="PIRSR600823-1"/>
    </source>
</evidence>
<feature type="region of interest" description="Disordered" evidence="20">
    <location>
        <begin position="407"/>
        <end position="467"/>
    </location>
</feature>
<dbReference type="PROSITE" id="PS00435">
    <property type="entry name" value="PEROXIDASE_1"/>
    <property type="match status" value="1"/>
</dbReference>
<dbReference type="InterPro" id="IPR019793">
    <property type="entry name" value="Peroxidases_heam-ligand_BS"/>
</dbReference>
<evidence type="ECO:0000256" key="16">
    <source>
        <dbReference type="PIRSR" id="PIRSR600823-2"/>
    </source>
</evidence>
<dbReference type="Proteomes" id="UP000825729">
    <property type="component" value="Unassembled WGS sequence"/>
</dbReference>
<keyword evidence="14" id="KW-0325">Glycoprotein</keyword>
<feature type="disulfide bond" evidence="19">
    <location>
        <begin position="198"/>
        <end position="230"/>
    </location>
</feature>
<dbReference type="Pfam" id="PF00179">
    <property type="entry name" value="UQ_con"/>
    <property type="match status" value="1"/>
</dbReference>
<dbReference type="GO" id="GO:0046872">
    <property type="term" value="F:metal ion binding"/>
    <property type="evidence" value="ECO:0007669"/>
    <property type="project" value="UniProtKB-KW"/>
</dbReference>
<feature type="binding site" evidence="17">
    <location>
        <position position="67"/>
    </location>
    <ligand>
        <name>Ca(2+)</name>
        <dbReference type="ChEBI" id="CHEBI:29108"/>
        <label>1</label>
    </ligand>
</feature>
<feature type="binding site" description="axial binding residue" evidence="17">
    <location>
        <position position="191"/>
    </location>
    <ligand>
        <name>heme b</name>
        <dbReference type="ChEBI" id="CHEBI:60344"/>
    </ligand>
    <ligandPart>
        <name>Fe</name>
        <dbReference type="ChEBI" id="CHEBI:18248"/>
    </ligandPart>
</feature>
<comment type="caution">
    <text evidence="24">The sequence shown here is derived from an EMBL/GenBank/DDBJ whole genome shotgun (WGS) entry which is preliminary data.</text>
</comment>
<dbReference type="CDD" id="cd23837">
    <property type="entry name" value="UBCc_UBE2O"/>
    <property type="match status" value="1"/>
</dbReference>
<evidence type="ECO:0000313" key="25">
    <source>
        <dbReference type="Proteomes" id="UP000825729"/>
    </source>
</evidence>
<protein>
    <recommendedName>
        <fullName evidence="26">Peroxidase</fullName>
    </recommendedName>
</protein>
<keyword evidence="5" id="KW-0808">Transferase</keyword>
<evidence type="ECO:0000256" key="11">
    <source>
        <dbReference type="ARBA" id="ARBA00023002"/>
    </source>
</evidence>
<evidence type="ECO:0000259" key="22">
    <source>
        <dbReference type="PROSITE" id="PS50127"/>
    </source>
</evidence>
<dbReference type="GO" id="GO:0020037">
    <property type="term" value="F:heme binding"/>
    <property type="evidence" value="ECO:0007669"/>
    <property type="project" value="InterPro"/>
</dbReference>
<evidence type="ECO:0000313" key="24">
    <source>
        <dbReference type="EMBL" id="KAG9442805.1"/>
    </source>
</evidence>
<dbReference type="GO" id="GO:0140825">
    <property type="term" value="F:lactoperoxidase activity"/>
    <property type="evidence" value="ECO:0007669"/>
    <property type="project" value="UniProtKB-EC"/>
</dbReference>
<dbReference type="InterPro" id="IPR057733">
    <property type="entry name" value="UBE2O-like_SH3-B"/>
</dbReference>